<feature type="signal peptide" evidence="1">
    <location>
        <begin position="1"/>
        <end position="26"/>
    </location>
</feature>
<protein>
    <submittedName>
        <fullName evidence="2">Histidine phosphatase superfamily (Branch 1)</fullName>
    </submittedName>
</protein>
<sequence length="200" mass="22081">MSQFNRSVLTLIIALCSLLTVSQAEAALVDNLKDGQHVLLMRHADAPGYGDPAGYVISQCATQRNLGDYGKNQAKAIGSWLSKQGIDKAQVFSSPWCRCLDTAQLLNLGFVKTESSLGSFFDDISLEKKQTKELRQLIKSELDRQTKEPIILVTHHVNIQAYTGKVVDAGDMVLVKVNKNGEYLSHVIYPSPKPRGDSKY</sequence>
<dbReference type="SUPFAM" id="SSF53254">
    <property type="entry name" value="Phosphoglycerate mutase-like"/>
    <property type="match status" value="1"/>
</dbReference>
<proteinExistence type="predicted"/>
<keyword evidence="1" id="KW-0732">Signal</keyword>
<reference evidence="3" key="1">
    <citation type="submission" date="2017-08" db="EMBL/GenBank/DDBJ databases">
        <authorList>
            <person name="Varghese N."/>
            <person name="Submissions S."/>
        </authorList>
    </citation>
    <scope>NUCLEOTIDE SEQUENCE [LARGE SCALE GENOMIC DNA]</scope>
    <source>
        <strain evidence="3">AP-Melu-1000-B4</strain>
    </source>
</reference>
<dbReference type="Gene3D" id="3.40.50.1240">
    <property type="entry name" value="Phosphoglycerate mutase-like"/>
    <property type="match status" value="1"/>
</dbReference>
<dbReference type="OrthoDB" id="8685508at2"/>
<dbReference type="InterPro" id="IPR013078">
    <property type="entry name" value="His_Pase_superF_clade-1"/>
</dbReference>
<organism evidence="2 3">
    <name type="scientific">Polynucleobacter meluiroseus</name>
    <dbReference type="NCBI Taxonomy" id="1938814"/>
    <lineage>
        <taxon>Bacteria</taxon>
        <taxon>Pseudomonadati</taxon>
        <taxon>Pseudomonadota</taxon>
        <taxon>Betaproteobacteria</taxon>
        <taxon>Burkholderiales</taxon>
        <taxon>Burkholderiaceae</taxon>
        <taxon>Polynucleobacter</taxon>
    </lineage>
</organism>
<dbReference type="CDD" id="cd07040">
    <property type="entry name" value="HP"/>
    <property type="match status" value="1"/>
</dbReference>
<name>A0A240DZK4_9BURK</name>
<evidence type="ECO:0000313" key="3">
    <source>
        <dbReference type="Proteomes" id="UP000218069"/>
    </source>
</evidence>
<keyword evidence="3" id="KW-1185">Reference proteome</keyword>
<gene>
    <name evidence="2" type="ORF">SAMN06295945_0007</name>
</gene>
<dbReference type="AlphaFoldDB" id="A0A240DZK4"/>
<feature type="chain" id="PRO_5013258259" evidence="1">
    <location>
        <begin position="27"/>
        <end position="200"/>
    </location>
</feature>
<dbReference type="InterPro" id="IPR029033">
    <property type="entry name" value="His_PPase_superfam"/>
</dbReference>
<dbReference type="Proteomes" id="UP000218069">
    <property type="component" value="Unassembled WGS sequence"/>
</dbReference>
<dbReference type="Pfam" id="PF00300">
    <property type="entry name" value="His_Phos_1"/>
    <property type="match status" value="1"/>
</dbReference>
<evidence type="ECO:0000313" key="2">
    <source>
        <dbReference type="EMBL" id="SNX27691.1"/>
    </source>
</evidence>
<evidence type="ECO:0000256" key="1">
    <source>
        <dbReference type="SAM" id="SignalP"/>
    </source>
</evidence>
<dbReference type="EMBL" id="OANS01000001">
    <property type="protein sequence ID" value="SNX27691.1"/>
    <property type="molecule type" value="Genomic_DNA"/>
</dbReference>
<dbReference type="RefSeq" id="WP_096671827.1">
    <property type="nucleotide sequence ID" value="NZ_OANS01000001.1"/>
</dbReference>
<accession>A0A240DZK4</accession>